<dbReference type="InParanoid" id="G4TMK5"/>
<gene>
    <name evidence="2" type="ORF">PIIN_06487</name>
</gene>
<dbReference type="HOGENOM" id="CLU_844989_0_0_1"/>
<accession>G4TMK5</accession>
<name>G4TMK5_SERID</name>
<protein>
    <submittedName>
        <fullName evidence="2">Uncharacterized protein</fullName>
    </submittedName>
</protein>
<comment type="caution">
    <text evidence="2">The sequence shown here is derived from an EMBL/GenBank/DDBJ whole genome shotgun (WGS) entry which is preliminary data.</text>
</comment>
<evidence type="ECO:0000313" key="2">
    <source>
        <dbReference type="EMBL" id="CCA72550.1"/>
    </source>
</evidence>
<proteinExistence type="predicted"/>
<dbReference type="EMBL" id="CAFZ01000170">
    <property type="protein sequence ID" value="CCA72550.1"/>
    <property type="molecule type" value="Genomic_DNA"/>
</dbReference>
<dbReference type="Proteomes" id="UP000007148">
    <property type="component" value="Unassembled WGS sequence"/>
</dbReference>
<feature type="compositionally biased region" description="Low complexity" evidence="1">
    <location>
        <begin position="71"/>
        <end position="86"/>
    </location>
</feature>
<feature type="compositionally biased region" description="Low complexity" evidence="1">
    <location>
        <begin position="20"/>
        <end position="35"/>
    </location>
</feature>
<dbReference type="AlphaFoldDB" id="G4TMK5"/>
<feature type="region of interest" description="Disordered" evidence="1">
    <location>
        <begin position="1"/>
        <end position="125"/>
    </location>
</feature>
<sequence>MDPARSSSSLYGTTPDGIRLSFSSLPDSSPSLVQPPEKRKTFTAASVYRSSSRSSMPPPSIPGKAIGRVTSSPSSSSFNPSLSESPHNVIKLPPSSLEYPPTSPTSPVWQRNRKLPTAPVNQVGDDEFMQDIANVTPSQSQYDIESPPLPHRELDLTSDRPLKRAKQTSTHISGEYDLLSKHGTAFSDIQYSAPTDESDGAYTEFATDSASVIRSLFRTCQNDKPEGSVDVLTIPDATQTQQYEGHRRHWADCSMDQWKQDGKELYAAFEQVLERITVGLEDDMNSIQSLKVLLDAHHHFLARRDSTLVDVKKLILGGRGVWTDDKPAL</sequence>
<keyword evidence="3" id="KW-1185">Reference proteome</keyword>
<reference evidence="2 3" key="1">
    <citation type="journal article" date="2011" name="PLoS Pathog.">
        <title>Endophytic Life Strategies Decoded by Genome and Transcriptome Analyses of the Mutualistic Root Symbiont Piriformospora indica.</title>
        <authorList>
            <person name="Zuccaro A."/>
            <person name="Lahrmann U."/>
            <person name="Guldener U."/>
            <person name="Langen G."/>
            <person name="Pfiffi S."/>
            <person name="Biedenkopf D."/>
            <person name="Wong P."/>
            <person name="Samans B."/>
            <person name="Grimm C."/>
            <person name="Basiewicz M."/>
            <person name="Murat C."/>
            <person name="Martin F."/>
            <person name="Kogel K.H."/>
        </authorList>
    </citation>
    <scope>NUCLEOTIDE SEQUENCE [LARGE SCALE GENOMIC DNA]</scope>
    <source>
        <strain evidence="2 3">DSM 11827</strain>
    </source>
</reference>
<feature type="compositionally biased region" description="Polar residues" evidence="1">
    <location>
        <begin position="1"/>
        <end position="12"/>
    </location>
</feature>
<evidence type="ECO:0000313" key="3">
    <source>
        <dbReference type="Proteomes" id="UP000007148"/>
    </source>
</evidence>
<evidence type="ECO:0000256" key="1">
    <source>
        <dbReference type="SAM" id="MobiDB-lite"/>
    </source>
</evidence>
<organism evidence="2 3">
    <name type="scientific">Serendipita indica (strain DSM 11827)</name>
    <name type="common">Root endophyte fungus</name>
    <name type="synonym">Piriformospora indica</name>
    <dbReference type="NCBI Taxonomy" id="1109443"/>
    <lineage>
        <taxon>Eukaryota</taxon>
        <taxon>Fungi</taxon>
        <taxon>Dikarya</taxon>
        <taxon>Basidiomycota</taxon>
        <taxon>Agaricomycotina</taxon>
        <taxon>Agaricomycetes</taxon>
        <taxon>Sebacinales</taxon>
        <taxon>Serendipitaceae</taxon>
        <taxon>Serendipita</taxon>
    </lineage>
</organism>